<dbReference type="eggNOG" id="COG5001">
    <property type="taxonomic scope" value="Bacteria"/>
</dbReference>
<dbReference type="KEGG" id="sku:Sulku_1452"/>
<dbReference type="RefSeq" id="WP_013460311.1">
    <property type="nucleotide sequence ID" value="NC_014762.1"/>
</dbReference>
<dbReference type="PROSITE" id="PS50883">
    <property type="entry name" value="EAL"/>
    <property type="match status" value="1"/>
</dbReference>
<dbReference type="PANTHER" id="PTHR44757:SF2">
    <property type="entry name" value="BIOFILM ARCHITECTURE MAINTENANCE PROTEIN MBAA"/>
    <property type="match status" value="1"/>
</dbReference>
<dbReference type="Gene3D" id="3.30.70.270">
    <property type="match status" value="1"/>
</dbReference>
<dbReference type="STRING" id="709032.Sulku_1452"/>
<feature type="transmembrane region" description="Helical" evidence="1">
    <location>
        <begin position="168"/>
        <end position="187"/>
    </location>
</feature>
<dbReference type="SMART" id="SM00052">
    <property type="entry name" value="EAL"/>
    <property type="match status" value="1"/>
</dbReference>
<dbReference type="InterPro" id="IPR001633">
    <property type="entry name" value="EAL_dom"/>
</dbReference>
<dbReference type="GO" id="GO:0003824">
    <property type="term" value="F:catalytic activity"/>
    <property type="evidence" value="ECO:0007669"/>
    <property type="project" value="UniProtKB-ARBA"/>
</dbReference>
<dbReference type="InterPro" id="IPR035919">
    <property type="entry name" value="EAL_sf"/>
</dbReference>
<dbReference type="SUPFAM" id="SSF55073">
    <property type="entry name" value="Nucleotide cyclase"/>
    <property type="match status" value="1"/>
</dbReference>
<dbReference type="FunFam" id="3.30.70.270:FF:000001">
    <property type="entry name" value="Diguanylate cyclase domain protein"/>
    <property type="match status" value="1"/>
</dbReference>
<accession>E4TZ99</accession>
<feature type="transmembrane region" description="Helical" evidence="1">
    <location>
        <begin position="57"/>
        <end position="74"/>
    </location>
</feature>
<dbReference type="Gene3D" id="3.20.20.450">
    <property type="entry name" value="EAL domain"/>
    <property type="match status" value="1"/>
</dbReference>
<evidence type="ECO:0000313" key="5">
    <source>
        <dbReference type="Proteomes" id="UP000008721"/>
    </source>
</evidence>
<dbReference type="Proteomes" id="UP000008721">
    <property type="component" value="Chromosome"/>
</dbReference>
<evidence type="ECO:0000259" key="3">
    <source>
        <dbReference type="PROSITE" id="PS50887"/>
    </source>
</evidence>
<keyword evidence="1" id="KW-0812">Transmembrane</keyword>
<dbReference type="CDD" id="cd01949">
    <property type="entry name" value="GGDEF"/>
    <property type="match status" value="1"/>
</dbReference>
<sequence>MSTIDFNQLFRLPKVPVFAEKNFNDHFLQADKVMLVLIVIQWFIATFITSITYDTYLYGFVGGGLITLILFWAYRTFKGTQVMRALMGVGMMLFSLIYIQQHLGRIEMHFHVFIALAILSLYKDIIPIVVAAATTIVHHFVFNFLQFYEVSLFGMPVMVFNYGCGMDIVILHGVFVIAEAMVIAYIVKLQMEHAIELNRTENQVLGLNEELTFASLHDSLTGLPNRHSLYTQMKLMVANANRYDRKFAVLFLDLDHFKNINDTLGHHVGDELLKAVAQKLNSIVRENDIVARIGGDEFIMILSDFNNAVTIEPVISKILDMFHQEWRIQSHFLRLSTSIGVSVYPDDSKDINELMKYADIAMYKAKSEGRDQFSFFTTTLNAKVHEEVAIANDMYRAFSDGEFELYYQPKIHIESGKIVGAEALIRWNHYQKGMISPDHFINIAENTGFILKLGTWIIEETAHTIKRLQDAGYDRVHISCNVSTRQFQNLNLYGEIKNAIQKNKINPKLLAIEITESVMLDYLEITLETLKKVKALGVNICMDDFGTGYSSLSYLRQLPIDSLKIDKSFVDDISCCEQNETILLNTIIAMGQTLNLHVIAEGVEEEYQMQYLKNRGCGYYQGYYFSRPVPEKTFFELLRTNYASSVTDGKSI</sequence>
<dbReference type="SUPFAM" id="SSF141868">
    <property type="entry name" value="EAL domain-like"/>
    <property type="match status" value="1"/>
</dbReference>
<proteinExistence type="predicted"/>
<protein>
    <submittedName>
        <fullName evidence="4">Diguanylate cyclase/phosphodiesterase</fullName>
    </submittedName>
</protein>
<feature type="domain" description="GGDEF" evidence="3">
    <location>
        <begin position="245"/>
        <end position="378"/>
    </location>
</feature>
<dbReference type="OrthoDB" id="5372181at2"/>
<keyword evidence="1" id="KW-1133">Transmembrane helix</keyword>
<keyword evidence="1" id="KW-0472">Membrane</keyword>
<feature type="domain" description="EAL" evidence="2">
    <location>
        <begin position="387"/>
        <end position="642"/>
    </location>
</feature>
<gene>
    <name evidence="4" type="ordered locus">Sulku_1452</name>
</gene>
<dbReference type="NCBIfam" id="TIGR00254">
    <property type="entry name" value="GGDEF"/>
    <property type="match status" value="1"/>
</dbReference>
<dbReference type="PROSITE" id="PS50887">
    <property type="entry name" value="GGDEF"/>
    <property type="match status" value="1"/>
</dbReference>
<feature type="transmembrane region" description="Helical" evidence="1">
    <location>
        <begin position="33"/>
        <end position="51"/>
    </location>
</feature>
<dbReference type="AlphaFoldDB" id="E4TZ99"/>
<dbReference type="PANTHER" id="PTHR44757">
    <property type="entry name" value="DIGUANYLATE CYCLASE DGCP"/>
    <property type="match status" value="1"/>
</dbReference>
<feature type="transmembrane region" description="Helical" evidence="1">
    <location>
        <begin position="81"/>
        <end position="100"/>
    </location>
</feature>
<dbReference type="Pfam" id="PF00990">
    <property type="entry name" value="GGDEF"/>
    <property type="match status" value="1"/>
</dbReference>
<dbReference type="EMBL" id="CP002355">
    <property type="protein sequence ID" value="ADR34114.1"/>
    <property type="molecule type" value="Genomic_DNA"/>
</dbReference>
<dbReference type="SMART" id="SM00267">
    <property type="entry name" value="GGDEF"/>
    <property type="match status" value="1"/>
</dbReference>
<reference evidence="4 5" key="1">
    <citation type="journal article" date="2012" name="Stand. Genomic Sci.">
        <title>Complete genome sequence of the sulfur compounds oxidizing chemolithoautotroph Sulfuricurvum kujiense type strain (YK-1(T)).</title>
        <authorList>
            <person name="Han C."/>
            <person name="Kotsyurbenko O."/>
            <person name="Chertkov O."/>
            <person name="Held B."/>
            <person name="Lapidus A."/>
            <person name="Nolan M."/>
            <person name="Lucas S."/>
            <person name="Hammon N."/>
            <person name="Deshpande S."/>
            <person name="Cheng J.F."/>
            <person name="Tapia R."/>
            <person name="Goodwin L.A."/>
            <person name="Pitluck S."/>
            <person name="Liolios K."/>
            <person name="Pagani I."/>
            <person name="Ivanova N."/>
            <person name="Mavromatis K."/>
            <person name="Mikhailova N."/>
            <person name="Pati A."/>
            <person name="Chen A."/>
            <person name="Palaniappan K."/>
            <person name="Land M."/>
            <person name="Hauser L."/>
            <person name="Chang Y.J."/>
            <person name="Jeffries C.D."/>
            <person name="Brambilla E.M."/>
            <person name="Rohde M."/>
            <person name="Spring S."/>
            <person name="Sikorski J."/>
            <person name="Goker M."/>
            <person name="Woyke T."/>
            <person name="Bristow J."/>
            <person name="Eisen J.A."/>
            <person name="Markowitz V."/>
            <person name="Hugenholtz P."/>
            <person name="Kyrpides N.C."/>
            <person name="Klenk H.P."/>
            <person name="Detter J.C."/>
        </authorList>
    </citation>
    <scope>NUCLEOTIDE SEQUENCE [LARGE SCALE GENOMIC DNA]</scope>
    <source>
        <strain evidence="5">ATCC BAA-921 / DSM 16994 / JCM 11577 / YK-1</strain>
    </source>
</reference>
<dbReference type="CDD" id="cd01948">
    <property type="entry name" value="EAL"/>
    <property type="match status" value="1"/>
</dbReference>
<dbReference type="HOGENOM" id="CLU_000445_70_50_7"/>
<name>E4TZ99_SULKY</name>
<dbReference type="InterPro" id="IPR052155">
    <property type="entry name" value="Biofilm_reg_signaling"/>
</dbReference>
<dbReference type="Pfam" id="PF00563">
    <property type="entry name" value="EAL"/>
    <property type="match status" value="1"/>
</dbReference>
<organism evidence="4 5">
    <name type="scientific">Sulfuricurvum kujiense (strain ATCC BAA-921 / DSM 16994 / JCM 11577 / YK-1)</name>
    <dbReference type="NCBI Taxonomy" id="709032"/>
    <lineage>
        <taxon>Bacteria</taxon>
        <taxon>Pseudomonadati</taxon>
        <taxon>Campylobacterota</taxon>
        <taxon>Epsilonproteobacteria</taxon>
        <taxon>Campylobacterales</taxon>
        <taxon>Sulfurimonadaceae</taxon>
        <taxon>Sulfuricurvum</taxon>
    </lineage>
</organism>
<keyword evidence="5" id="KW-1185">Reference proteome</keyword>
<evidence type="ECO:0000256" key="1">
    <source>
        <dbReference type="SAM" id="Phobius"/>
    </source>
</evidence>
<dbReference type="InterPro" id="IPR043128">
    <property type="entry name" value="Rev_trsase/Diguanyl_cyclase"/>
</dbReference>
<evidence type="ECO:0000259" key="2">
    <source>
        <dbReference type="PROSITE" id="PS50883"/>
    </source>
</evidence>
<evidence type="ECO:0000313" key="4">
    <source>
        <dbReference type="EMBL" id="ADR34114.1"/>
    </source>
</evidence>
<dbReference type="InterPro" id="IPR029787">
    <property type="entry name" value="Nucleotide_cyclase"/>
</dbReference>
<dbReference type="InterPro" id="IPR000160">
    <property type="entry name" value="GGDEF_dom"/>
</dbReference>